<proteinExistence type="predicted"/>
<sequence>MSSPSFTLIPHFHPNTSPETFPMVSDINTVLPTPSIYCQISDLSRAQDWSALSLRYPRPRAFLHLPPPSAESDFLISSQNQQLWNPAARFDSPSSSPRFIRLPSRSSAAID</sequence>
<dbReference type="EMBL" id="PGCI01000720">
    <property type="protein sequence ID" value="PLW19116.1"/>
    <property type="molecule type" value="Genomic_DNA"/>
</dbReference>
<feature type="region of interest" description="Disordered" evidence="1">
    <location>
        <begin position="87"/>
        <end position="111"/>
    </location>
</feature>
<accession>A0A2N5VHV4</accession>
<evidence type="ECO:0000313" key="2">
    <source>
        <dbReference type="EMBL" id="PLW19116.1"/>
    </source>
</evidence>
<protein>
    <submittedName>
        <fullName evidence="3">Uncharacterized protein</fullName>
    </submittedName>
</protein>
<name>A0A2N5VHV4_9BASI</name>
<organism evidence="3 4">
    <name type="scientific">Puccinia coronata f. sp. avenae</name>
    <dbReference type="NCBI Taxonomy" id="200324"/>
    <lineage>
        <taxon>Eukaryota</taxon>
        <taxon>Fungi</taxon>
        <taxon>Dikarya</taxon>
        <taxon>Basidiomycota</taxon>
        <taxon>Pucciniomycotina</taxon>
        <taxon>Pucciniomycetes</taxon>
        <taxon>Pucciniales</taxon>
        <taxon>Pucciniaceae</taxon>
        <taxon>Puccinia</taxon>
    </lineage>
</organism>
<dbReference type="EMBL" id="PGCI01000015">
    <property type="protein sequence ID" value="PLW49583.1"/>
    <property type="molecule type" value="Genomic_DNA"/>
</dbReference>
<gene>
    <name evidence="3" type="ORF">PCASD_02235</name>
    <name evidence="2" type="ORF">PCASD_14038</name>
</gene>
<evidence type="ECO:0000313" key="3">
    <source>
        <dbReference type="EMBL" id="PLW49583.1"/>
    </source>
</evidence>
<comment type="caution">
    <text evidence="3">The sequence shown here is derived from an EMBL/GenBank/DDBJ whole genome shotgun (WGS) entry which is preliminary data.</text>
</comment>
<evidence type="ECO:0000313" key="4">
    <source>
        <dbReference type="Proteomes" id="UP000235392"/>
    </source>
</evidence>
<reference evidence="3 4" key="1">
    <citation type="submission" date="2017-11" db="EMBL/GenBank/DDBJ databases">
        <title>De novo assembly and phasing of dikaryotic genomes from two isolates of Puccinia coronata f. sp. avenae, the causal agent of oat crown rust.</title>
        <authorList>
            <person name="Miller M.E."/>
            <person name="Zhang Y."/>
            <person name="Omidvar V."/>
            <person name="Sperschneider J."/>
            <person name="Schwessinger B."/>
            <person name="Raley C."/>
            <person name="Palmer J.M."/>
            <person name="Garnica D."/>
            <person name="Upadhyaya N."/>
            <person name="Rathjen J."/>
            <person name="Taylor J.M."/>
            <person name="Park R.F."/>
            <person name="Dodds P.N."/>
            <person name="Hirsch C.D."/>
            <person name="Kianian S.F."/>
            <person name="Figueroa M."/>
        </authorList>
    </citation>
    <scope>NUCLEOTIDE SEQUENCE [LARGE SCALE GENOMIC DNA]</scope>
    <source>
        <strain evidence="3">12SD80</strain>
    </source>
</reference>
<dbReference type="AlphaFoldDB" id="A0A2N5VHV4"/>
<evidence type="ECO:0000256" key="1">
    <source>
        <dbReference type="SAM" id="MobiDB-lite"/>
    </source>
</evidence>
<dbReference type="Proteomes" id="UP000235392">
    <property type="component" value="Unassembled WGS sequence"/>
</dbReference>